<evidence type="ECO:0000256" key="1">
    <source>
        <dbReference type="SAM" id="MobiDB-lite"/>
    </source>
</evidence>
<accession>K3UJN2</accession>
<organism evidence="2 3">
    <name type="scientific">Fusarium pseudograminearum (strain CS3096)</name>
    <name type="common">Wheat and barley crown-rot fungus</name>
    <dbReference type="NCBI Taxonomy" id="1028729"/>
    <lineage>
        <taxon>Eukaryota</taxon>
        <taxon>Fungi</taxon>
        <taxon>Dikarya</taxon>
        <taxon>Ascomycota</taxon>
        <taxon>Pezizomycotina</taxon>
        <taxon>Sordariomycetes</taxon>
        <taxon>Hypocreomycetidae</taxon>
        <taxon>Hypocreales</taxon>
        <taxon>Nectriaceae</taxon>
        <taxon>Fusarium</taxon>
    </lineage>
</organism>
<name>K3UJN2_FUSPC</name>
<dbReference type="GeneID" id="20366276"/>
<proteinExistence type="predicted"/>
<comment type="caution">
    <text evidence="2">The sequence shown here is derived from an EMBL/GenBank/DDBJ whole genome shotgun (WGS) entry which is preliminary data.</text>
</comment>
<dbReference type="EMBL" id="AFNW01000215">
    <property type="protein sequence ID" value="EKJ72171.1"/>
    <property type="molecule type" value="Genomic_DNA"/>
</dbReference>
<feature type="region of interest" description="Disordered" evidence="1">
    <location>
        <begin position="1"/>
        <end position="24"/>
    </location>
</feature>
<keyword evidence="3" id="KW-1185">Reference proteome</keyword>
<sequence>MRGREDWAPQSATSGGPSQGLGVDMGMPGYGHVRLMRRKRWLRYAVQELETEKCRVLITHDVFKQPLLDNLPLHAIEFTALFPFINKHLYERNMQEFITDQVTSVLTRPEWDRQGGTPQWARHGTLYLGPSSDNPPPNSLCNTMVSFDVFSRDHS</sequence>
<evidence type="ECO:0000313" key="3">
    <source>
        <dbReference type="Proteomes" id="UP000007978"/>
    </source>
</evidence>
<protein>
    <submittedName>
        <fullName evidence="2">Uncharacterized protein</fullName>
    </submittedName>
</protein>
<dbReference type="RefSeq" id="XP_009259051.1">
    <property type="nucleotide sequence ID" value="XM_009260776.1"/>
</dbReference>
<reference evidence="2 3" key="1">
    <citation type="journal article" date="2012" name="PLoS Pathog.">
        <title>Comparative pathogenomics reveals horizontally acquired novel virulence genes in fungi infecting cereal hosts.</title>
        <authorList>
            <person name="Gardiner D.M."/>
            <person name="McDonald M.C."/>
            <person name="Covarelli L."/>
            <person name="Solomon P.S."/>
            <person name="Rusu A.G."/>
            <person name="Marshall M."/>
            <person name="Kazan K."/>
            <person name="Chakraborty S."/>
            <person name="McDonald B.A."/>
            <person name="Manners J.M."/>
        </authorList>
    </citation>
    <scope>NUCLEOTIDE SEQUENCE [LARGE SCALE GENOMIC DNA]</scope>
    <source>
        <strain evidence="2 3">CS3096</strain>
    </source>
</reference>
<dbReference type="HOGENOM" id="CLU_1695560_0_0_1"/>
<dbReference type="Proteomes" id="UP000007978">
    <property type="component" value="Chromosome 3"/>
</dbReference>
<dbReference type="AlphaFoldDB" id="K3UJN2"/>
<gene>
    <name evidence="2" type="ORF">FPSE_07658</name>
</gene>
<dbReference type="KEGG" id="fpu:FPSE_07658"/>
<evidence type="ECO:0000313" key="2">
    <source>
        <dbReference type="EMBL" id="EKJ72171.1"/>
    </source>
</evidence>